<keyword evidence="3" id="KW-1185">Reference proteome</keyword>
<dbReference type="GO" id="GO:0006508">
    <property type="term" value="P:proteolysis"/>
    <property type="evidence" value="ECO:0007669"/>
    <property type="project" value="InterPro"/>
</dbReference>
<feature type="non-terminal residue" evidence="2">
    <location>
        <position position="1"/>
    </location>
</feature>
<feature type="domain" description="Peptidase M13 C-terminal" evidence="1">
    <location>
        <begin position="2"/>
        <end position="57"/>
    </location>
</feature>
<comment type="caution">
    <text evidence="2">The sequence shown here is derived from an EMBL/GenBank/DDBJ whole genome shotgun (WGS) entry which is preliminary data.</text>
</comment>
<name>A0A443S889_9ACAR</name>
<dbReference type="SUPFAM" id="SSF55486">
    <property type="entry name" value="Metalloproteases ('zincins'), catalytic domain"/>
    <property type="match status" value="1"/>
</dbReference>
<accession>A0A443S889</accession>
<reference evidence="2 3" key="1">
    <citation type="journal article" date="2018" name="Gigascience">
        <title>Genomes of trombidid mites reveal novel predicted allergens and laterally-transferred genes associated with secondary metabolism.</title>
        <authorList>
            <person name="Dong X."/>
            <person name="Chaisiri K."/>
            <person name="Xia D."/>
            <person name="Armstrong S.D."/>
            <person name="Fang Y."/>
            <person name="Donnelly M.J."/>
            <person name="Kadowaki T."/>
            <person name="McGarry J.W."/>
            <person name="Darby A.C."/>
            <person name="Makepeace B.L."/>
        </authorList>
    </citation>
    <scope>NUCLEOTIDE SEQUENCE [LARGE SCALE GENOMIC DNA]</scope>
    <source>
        <strain evidence="2">UoL-UT</strain>
    </source>
</reference>
<gene>
    <name evidence="2" type="ORF">B4U80_13330</name>
</gene>
<sequence length="62" mass="6994">VNPNLTAPQTFADIGGLQLIYESYKKYLSKFNDEGIIPGLSRSNDQLFFISMAQVYFQCANL</sequence>
<dbReference type="OrthoDB" id="5983345at2759"/>
<dbReference type="Proteomes" id="UP000288716">
    <property type="component" value="Unassembled WGS sequence"/>
</dbReference>
<dbReference type="InterPro" id="IPR000718">
    <property type="entry name" value="Peptidase_M13"/>
</dbReference>
<evidence type="ECO:0000313" key="2">
    <source>
        <dbReference type="EMBL" id="RWS23727.1"/>
    </source>
</evidence>
<dbReference type="GO" id="GO:0004222">
    <property type="term" value="F:metalloendopeptidase activity"/>
    <property type="evidence" value="ECO:0007669"/>
    <property type="project" value="InterPro"/>
</dbReference>
<dbReference type="Gene3D" id="3.40.390.10">
    <property type="entry name" value="Collagenase (Catalytic Domain)"/>
    <property type="match status" value="1"/>
</dbReference>
<evidence type="ECO:0000259" key="1">
    <source>
        <dbReference type="Pfam" id="PF01431"/>
    </source>
</evidence>
<dbReference type="VEuPathDB" id="VectorBase:LDEU008313"/>
<dbReference type="EMBL" id="NCKV01005980">
    <property type="protein sequence ID" value="RWS23727.1"/>
    <property type="molecule type" value="Genomic_DNA"/>
</dbReference>
<proteinExistence type="predicted"/>
<protein>
    <submittedName>
        <fullName evidence="2">Neprilysin-like protein</fullName>
    </submittedName>
</protein>
<dbReference type="Pfam" id="PF01431">
    <property type="entry name" value="Peptidase_M13"/>
    <property type="match status" value="1"/>
</dbReference>
<dbReference type="AlphaFoldDB" id="A0A443S889"/>
<organism evidence="2 3">
    <name type="scientific">Leptotrombidium deliense</name>
    <dbReference type="NCBI Taxonomy" id="299467"/>
    <lineage>
        <taxon>Eukaryota</taxon>
        <taxon>Metazoa</taxon>
        <taxon>Ecdysozoa</taxon>
        <taxon>Arthropoda</taxon>
        <taxon>Chelicerata</taxon>
        <taxon>Arachnida</taxon>
        <taxon>Acari</taxon>
        <taxon>Acariformes</taxon>
        <taxon>Trombidiformes</taxon>
        <taxon>Prostigmata</taxon>
        <taxon>Anystina</taxon>
        <taxon>Parasitengona</taxon>
        <taxon>Trombiculoidea</taxon>
        <taxon>Trombiculidae</taxon>
        <taxon>Leptotrombidium</taxon>
    </lineage>
</organism>
<evidence type="ECO:0000313" key="3">
    <source>
        <dbReference type="Proteomes" id="UP000288716"/>
    </source>
</evidence>
<dbReference type="PROSITE" id="PS51885">
    <property type="entry name" value="NEPRILYSIN"/>
    <property type="match status" value="1"/>
</dbReference>
<dbReference type="InterPro" id="IPR024079">
    <property type="entry name" value="MetalloPept_cat_dom_sf"/>
</dbReference>
<dbReference type="InterPro" id="IPR018497">
    <property type="entry name" value="Peptidase_M13_C"/>
</dbReference>